<dbReference type="InterPro" id="IPR050699">
    <property type="entry name" value="RNA-DNA_Helicase"/>
</dbReference>
<comment type="catalytic activity">
    <reaction evidence="5">
        <text>ATP + H2O = ADP + phosphate + H(+)</text>
        <dbReference type="Rhea" id="RHEA:13065"/>
        <dbReference type="ChEBI" id="CHEBI:15377"/>
        <dbReference type="ChEBI" id="CHEBI:15378"/>
        <dbReference type="ChEBI" id="CHEBI:30616"/>
        <dbReference type="ChEBI" id="CHEBI:43474"/>
        <dbReference type="ChEBI" id="CHEBI:456216"/>
        <dbReference type="EC" id="3.6.4.13"/>
    </reaction>
</comment>
<proteinExistence type="predicted"/>
<dbReference type="FunFam" id="1.20.58.1080:FF:000001">
    <property type="entry name" value="ATP-dependent RNA helicase SUPV3L1, mitochondrial"/>
    <property type="match status" value="2"/>
</dbReference>
<evidence type="ECO:0000313" key="8">
    <source>
        <dbReference type="EMBL" id="ALC47186.1"/>
    </source>
</evidence>
<evidence type="ECO:0000256" key="4">
    <source>
        <dbReference type="ARBA" id="ARBA00022840"/>
    </source>
</evidence>
<feature type="compositionally biased region" description="Polar residues" evidence="6">
    <location>
        <begin position="318"/>
        <end position="337"/>
    </location>
</feature>
<dbReference type="GO" id="GO:0045025">
    <property type="term" value="C:mitochondrial degradosome"/>
    <property type="evidence" value="ECO:0007669"/>
    <property type="project" value="TreeGrafter"/>
</dbReference>
<keyword evidence="4" id="KW-0067">ATP-binding</keyword>
<dbReference type="GO" id="GO:0016787">
    <property type="term" value="F:hydrolase activity"/>
    <property type="evidence" value="ECO:0007669"/>
    <property type="project" value="UniProtKB-KW"/>
</dbReference>
<dbReference type="Pfam" id="PF12513">
    <property type="entry name" value="SUV3_C"/>
    <property type="match status" value="2"/>
</dbReference>
<protein>
    <submittedName>
        <fullName evidence="8">CG9791</fullName>
    </submittedName>
</protein>
<dbReference type="InterPro" id="IPR022192">
    <property type="entry name" value="SUV3_C"/>
</dbReference>
<keyword evidence="1" id="KW-0547">Nucleotide-binding</keyword>
<evidence type="ECO:0000256" key="2">
    <source>
        <dbReference type="ARBA" id="ARBA00022801"/>
    </source>
</evidence>
<name>A0A0M5J265_DROBS</name>
<dbReference type="PANTHER" id="PTHR12131">
    <property type="entry name" value="ATP-DEPENDENT RNA AND DNA HELICASE"/>
    <property type="match status" value="1"/>
</dbReference>
<dbReference type="FunFam" id="3.40.50.300:FF:000446">
    <property type="entry name" value="ATP-dependent RNA helicase SUPV3L1, mitochondrial"/>
    <property type="match status" value="1"/>
</dbReference>
<keyword evidence="9" id="KW-1185">Reference proteome</keyword>
<dbReference type="Pfam" id="PF00271">
    <property type="entry name" value="Helicase_C"/>
    <property type="match status" value="1"/>
</dbReference>
<dbReference type="Gene3D" id="3.40.50.300">
    <property type="entry name" value="P-loop containing nucleotide triphosphate hydrolases"/>
    <property type="match status" value="3"/>
</dbReference>
<organism evidence="8 9">
    <name type="scientific">Drosophila busckii</name>
    <name type="common">Fruit fly</name>
    <dbReference type="NCBI Taxonomy" id="30019"/>
    <lineage>
        <taxon>Eukaryota</taxon>
        <taxon>Metazoa</taxon>
        <taxon>Ecdysozoa</taxon>
        <taxon>Arthropoda</taxon>
        <taxon>Hexapoda</taxon>
        <taxon>Insecta</taxon>
        <taxon>Pterygota</taxon>
        <taxon>Neoptera</taxon>
        <taxon>Endopterygota</taxon>
        <taxon>Diptera</taxon>
        <taxon>Brachycera</taxon>
        <taxon>Muscomorpha</taxon>
        <taxon>Ephydroidea</taxon>
        <taxon>Drosophilidae</taxon>
        <taxon>Drosophila</taxon>
    </lineage>
</organism>
<evidence type="ECO:0000259" key="7">
    <source>
        <dbReference type="PROSITE" id="PS51194"/>
    </source>
</evidence>
<evidence type="ECO:0000256" key="3">
    <source>
        <dbReference type="ARBA" id="ARBA00022806"/>
    </source>
</evidence>
<feature type="compositionally biased region" description="Polar residues" evidence="6">
    <location>
        <begin position="798"/>
        <end position="811"/>
    </location>
</feature>
<evidence type="ECO:0000256" key="5">
    <source>
        <dbReference type="ARBA" id="ARBA00047984"/>
    </source>
</evidence>
<keyword evidence="3" id="KW-0347">Helicase</keyword>
<sequence length="839" mass="95872">MVATDAIGMGLNLSIRRIIFYSLVKPTMNERGEREIDTISVSSALQIAGRAGRYRTQWEHGYVTAFKSEDLKTLQHLLGQSPEPLKQAGLHPTADQIELYAYHLPNSTLSNLMDIFVNLCTVDDSLYFMCNIEDFKFLAEMIQHVPLPLRARYVFCCAPINRKQPFTCSMFLKIARQYSRNEPITFDFIKSNCGWPFKLPKTILDLVHLEGVFDVMDLYLWLSYRFMDLFPEANNVRAAQKELDEIIQQGVFQITRLLKNTEAGQDSDTPSYSMRRITQMKEPRLPSSTRGRLTERLLAQGLLTPGMLSELRKEWDAQQHQTKPQATAQAKDSQEYTTDSDDEDNEVAVIDEIQQIRDPQRGWAWTRAFLGLIADEVHVCGEAGALELLEKICETTGETVEVRRYDRLTQLTVEDSALTSLDNVMPGDCIVCFSKNDIYTVSREIEARGKEVAVIYGGLPPGTKLAQAAKFNDPENSCKVMVATDAIGMGLNLSIRRIIFYSLVKPTMNERGEREIDTISVSSALQIAGRAGRYRTQWEHGYVTAFKSEDLKTLQHLLGQSPEPLKQAGLHPTADQIELYAYHLPNSTLSNLMDIFVNLCTVDDSLYFMCNIEDFKFLAEMIQHVPLPLRARYVFCCAPINRKQPFTCSMFLKIARQYSRNEPITFDFIKSNCGWPFKLPKTILDLVHLEGVFDVMDLYLWLSYRFMDLFPEANNVRAAQKELDEIIQQGVFQITRLLKNTEAGQDSDTPSYSMRRITQMKEPRLPSSTRGRLTERLLAQGLLTPGMLSELRKEWDAQQHQTKPQATAQAKDSQEYTTDSDDEDSYSGNYKKARRKRRK</sequence>
<dbReference type="EMBL" id="CP012526">
    <property type="protein sequence ID" value="ALC47186.1"/>
    <property type="molecule type" value="Genomic_DNA"/>
</dbReference>
<dbReference type="Pfam" id="PF18147">
    <property type="entry name" value="Suv3_C_1"/>
    <property type="match status" value="2"/>
</dbReference>
<dbReference type="CDD" id="cd18805">
    <property type="entry name" value="SF2_C_suv3"/>
    <property type="match status" value="1"/>
</dbReference>
<dbReference type="OrthoDB" id="6692397at2759"/>
<dbReference type="STRING" id="30019.A0A0M5J265"/>
<dbReference type="GO" id="GO:0000965">
    <property type="term" value="P:mitochondrial RNA 3'-end processing"/>
    <property type="evidence" value="ECO:0007669"/>
    <property type="project" value="TreeGrafter"/>
</dbReference>
<dbReference type="SMR" id="A0A0M5J265"/>
<dbReference type="GO" id="GO:0003724">
    <property type="term" value="F:RNA helicase activity"/>
    <property type="evidence" value="ECO:0007669"/>
    <property type="project" value="UniProtKB-EC"/>
</dbReference>
<reference evidence="8 9" key="1">
    <citation type="submission" date="2015-08" db="EMBL/GenBank/DDBJ databases">
        <title>Ancestral chromatin configuration constrains chromatin evolution on differentiating sex chromosomes in Drosophila.</title>
        <authorList>
            <person name="Zhou Q."/>
            <person name="Bachtrog D."/>
        </authorList>
    </citation>
    <scope>NUCLEOTIDE SEQUENCE [LARGE SCALE GENOMIC DNA]</scope>
    <source>
        <tissue evidence="8">Whole larvae</tissue>
    </source>
</reference>
<dbReference type="InterPro" id="IPR001650">
    <property type="entry name" value="Helicase_C-like"/>
</dbReference>
<dbReference type="Gene3D" id="1.20.58.1080">
    <property type="match status" value="2"/>
</dbReference>
<dbReference type="PANTHER" id="PTHR12131:SF1">
    <property type="entry name" value="ATP-DEPENDENT RNA HELICASE SUPV3L1, MITOCHONDRIAL-RELATED"/>
    <property type="match status" value="1"/>
</dbReference>
<accession>A0A0M5J265</accession>
<feature type="region of interest" description="Disordered" evidence="6">
    <location>
        <begin position="793"/>
        <end position="839"/>
    </location>
</feature>
<dbReference type="Gene3D" id="1.20.272.40">
    <property type="match status" value="1"/>
</dbReference>
<keyword evidence="2" id="KW-0378">Hydrolase</keyword>
<dbReference type="PROSITE" id="PS51194">
    <property type="entry name" value="HELICASE_CTER"/>
    <property type="match status" value="1"/>
</dbReference>
<dbReference type="InterPro" id="IPR055206">
    <property type="entry name" value="DEXQc_SUV3"/>
</dbReference>
<dbReference type="Pfam" id="PF22527">
    <property type="entry name" value="DEXQc_Suv3"/>
    <property type="match status" value="1"/>
</dbReference>
<dbReference type="AlphaFoldDB" id="A0A0M5J265"/>
<evidence type="ECO:0000313" key="9">
    <source>
        <dbReference type="Proteomes" id="UP000494163"/>
    </source>
</evidence>
<dbReference type="GO" id="GO:0005524">
    <property type="term" value="F:ATP binding"/>
    <property type="evidence" value="ECO:0007669"/>
    <property type="project" value="UniProtKB-KW"/>
</dbReference>
<evidence type="ECO:0000256" key="1">
    <source>
        <dbReference type="ARBA" id="ARBA00022741"/>
    </source>
</evidence>
<feature type="region of interest" description="Disordered" evidence="6">
    <location>
        <begin position="314"/>
        <end position="345"/>
    </location>
</feature>
<dbReference type="SMART" id="SM00490">
    <property type="entry name" value="HELICc"/>
    <property type="match status" value="1"/>
</dbReference>
<dbReference type="InterPro" id="IPR041082">
    <property type="entry name" value="Suv3_C_1"/>
</dbReference>
<gene>
    <name evidence="8" type="ORF">Dbus_chr3Rg1936</name>
</gene>
<dbReference type="InterPro" id="IPR027417">
    <property type="entry name" value="P-loop_NTPase"/>
</dbReference>
<evidence type="ECO:0000256" key="6">
    <source>
        <dbReference type="SAM" id="MobiDB-lite"/>
    </source>
</evidence>
<feature type="domain" description="Helicase C-terminal" evidence="7">
    <location>
        <begin position="417"/>
        <end position="581"/>
    </location>
</feature>
<dbReference type="Proteomes" id="UP000494163">
    <property type="component" value="Chromosome 3R"/>
</dbReference>
<dbReference type="SUPFAM" id="SSF52540">
    <property type="entry name" value="P-loop containing nucleoside triphosphate hydrolases"/>
    <property type="match status" value="2"/>
</dbReference>